<dbReference type="Gene3D" id="3.40.1190.20">
    <property type="match status" value="1"/>
</dbReference>
<keyword evidence="8" id="KW-0418">Kinase</keyword>
<dbReference type="RefSeq" id="WP_057786929.1">
    <property type="nucleotide sequence ID" value="NZ_JQCD01000021.1"/>
</dbReference>
<comment type="similarity">
    <text evidence="6">Belongs to the NnrD/CARKD family.</text>
</comment>
<dbReference type="EC" id="4.2.1.136" evidence="6"/>
<keyword evidence="5 6" id="KW-0456">Lyase</keyword>
<dbReference type="GO" id="GO:0052855">
    <property type="term" value="F:ADP-dependent NAD(P)H-hydrate dehydratase activity"/>
    <property type="evidence" value="ECO:0007669"/>
    <property type="project" value="UniProtKB-UniRule"/>
</dbReference>
<dbReference type="InterPro" id="IPR029056">
    <property type="entry name" value="Ribokinase-like"/>
</dbReference>
<dbReference type="GO" id="GO:0052856">
    <property type="term" value="F:NAD(P)HX epimerase activity"/>
    <property type="evidence" value="ECO:0007669"/>
    <property type="project" value="TreeGrafter"/>
</dbReference>
<evidence type="ECO:0000256" key="5">
    <source>
        <dbReference type="ARBA" id="ARBA00023239"/>
    </source>
</evidence>
<evidence type="ECO:0000313" key="9">
    <source>
        <dbReference type="Proteomes" id="UP000051673"/>
    </source>
</evidence>
<dbReference type="PROSITE" id="PS51383">
    <property type="entry name" value="YJEF_C_3"/>
    <property type="match status" value="1"/>
</dbReference>
<keyword evidence="3 6" id="KW-0521">NADP</keyword>
<keyword evidence="4 6" id="KW-0520">NAD</keyword>
<evidence type="ECO:0000256" key="4">
    <source>
        <dbReference type="ARBA" id="ARBA00023027"/>
    </source>
</evidence>
<feature type="binding site" evidence="6">
    <location>
        <position position="219"/>
    </location>
    <ligand>
        <name>(6S)-NADPHX</name>
        <dbReference type="ChEBI" id="CHEBI:64076"/>
    </ligand>
</feature>
<dbReference type="STRING" id="1620.IV67_GL001724"/>
<dbReference type="OrthoDB" id="9806925at2"/>
<evidence type="ECO:0000256" key="3">
    <source>
        <dbReference type="ARBA" id="ARBA00022857"/>
    </source>
</evidence>
<dbReference type="PANTHER" id="PTHR12592:SF0">
    <property type="entry name" value="ATP-DEPENDENT (S)-NAD(P)H-HYDRATE DEHYDRATASE"/>
    <property type="match status" value="1"/>
</dbReference>
<dbReference type="AlphaFoldDB" id="A0A0R2JNB0"/>
<feature type="binding site" evidence="6">
    <location>
        <begin position="190"/>
        <end position="194"/>
    </location>
    <ligand>
        <name>AMP</name>
        <dbReference type="ChEBI" id="CHEBI:456215"/>
    </ligand>
</feature>
<dbReference type="PATRIC" id="fig|1620.3.peg.1760"/>
<dbReference type="SUPFAM" id="SSF53613">
    <property type="entry name" value="Ribokinase-like"/>
    <property type="match status" value="1"/>
</dbReference>
<dbReference type="EMBL" id="JQCD01000021">
    <property type="protein sequence ID" value="KRN77366.1"/>
    <property type="molecule type" value="Genomic_DNA"/>
</dbReference>
<keyword evidence="2 6" id="KW-0067">ATP-binding</keyword>
<comment type="subunit">
    <text evidence="6">Homotetramer.</text>
</comment>
<dbReference type="GO" id="GO:0110051">
    <property type="term" value="P:metabolite repair"/>
    <property type="evidence" value="ECO:0007669"/>
    <property type="project" value="TreeGrafter"/>
</dbReference>
<protein>
    <recommendedName>
        <fullName evidence="6">ADP-dependent (S)-NAD(P)H-hydrate dehydratase</fullName>
        <ecNumber evidence="6">4.2.1.136</ecNumber>
    </recommendedName>
    <alternativeName>
        <fullName evidence="6">ADP-dependent NAD(P)HX dehydratase</fullName>
    </alternativeName>
</protein>
<sequence length="282" mass="30878">MVKQLNEGILKEVIVKRPADSYKGDYGHVLLIGGDKQYGGAITMAAQAAVSSGAGLVTVASDSVNRSALHSRVPEAMFVDWSDLEVLMEQIDRSDVVLLGSGMGLSEYAVSLVKRVLMQVSSKQVLVVDGSALTIVAQENLMFPRETFTIATPHQVEWERLSKIQLNYQHEIQMNDVQRQMLNIDILVLKQHHTVIYSSDGQTELEQGGPYQAVGGMGDVLAGIIAAFVGQFKFNMTQTVEAAVYAHTALADQMAAYNYIVRPSLLADGMANFMARYQSNFD</sequence>
<feature type="binding site" evidence="6">
    <location>
        <position position="102"/>
    </location>
    <ligand>
        <name>(6S)-NADPHX</name>
        <dbReference type="ChEBI" id="CHEBI:64076"/>
    </ligand>
</feature>
<evidence type="ECO:0000256" key="2">
    <source>
        <dbReference type="ARBA" id="ARBA00022840"/>
    </source>
</evidence>
<dbReference type="GO" id="GO:0046496">
    <property type="term" value="P:nicotinamide nucleotide metabolic process"/>
    <property type="evidence" value="ECO:0007669"/>
    <property type="project" value="UniProtKB-UniRule"/>
</dbReference>
<feature type="binding site" evidence="6">
    <location>
        <position position="154"/>
    </location>
    <ligand>
        <name>(6S)-NADPHX</name>
        <dbReference type="ChEBI" id="CHEBI:64076"/>
    </ligand>
</feature>
<dbReference type="InterPro" id="IPR000631">
    <property type="entry name" value="CARKD"/>
</dbReference>
<comment type="catalytic activity">
    <reaction evidence="6">
        <text>(6S)-NADHX + ADP = AMP + phosphate + NADH + H(+)</text>
        <dbReference type="Rhea" id="RHEA:32223"/>
        <dbReference type="ChEBI" id="CHEBI:15378"/>
        <dbReference type="ChEBI" id="CHEBI:43474"/>
        <dbReference type="ChEBI" id="CHEBI:57945"/>
        <dbReference type="ChEBI" id="CHEBI:64074"/>
        <dbReference type="ChEBI" id="CHEBI:456215"/>
        <dbReference type="ChEBI" id="CHEBI:456216"/>
        <dbReference type="EC" id="4.2.1.136"/>
    </reaction>
</comment>
<comment type="function">
    <text evidence="6">Catalyzes the dehydration of the S-form of NAD(P)HX at the expense of ADP, which is converted to AMP. Together with NAD(P)HX epimerase, which catalyzes the epimerization of the S- and R-forms, the enzyme allows the repair of both epimers of NAD(P)HX, a damaged form of NAD(P)H that is a result of enzymatic or heat-dependent hydration.</text>
</comment>
<accession>A0A0R2JNB0</accession>
<keyword evidence="9" id="KW-1185">Reference proteome</keyword>
<dbReference type="Proteomes" id="UP000051673">
    <property type="component" value="Unassembled WGS sequence"/>
</dbReference>
<keyword evidence="1 6" id="KW-0547">Nucleotide-binding</keyword>
<feature type="domain" description="YjeF C-terminal" evidence="7">
    <location>
        <begin position="6"/>
        <end position="281"/>
    </location>
</feature>
<reference evidence="8 9" key="1">
    <citation type="journal article" date="2015" name="Genome Announc.">
        <title>Expanding the biotechnology potential of lactobacilli through comparative genomics of 213 strains and associated genera.</title>
        <authorList>
            <person name="Sun Z."/>
            <person name="Harris H.M."/>
            <person name="McCann A."/>
            <person name="Guo C."/>
            <person name="Argimon S."/>
            <person name="Zhang W."/>
            <person name="Yang X."/>
            <person name="Jeffery I.B."/>
            <person name="Cooney J.C."/>
            <person name="Kagawa T.F."/>
            <person name="Liu W."/>
            <person name="Song Y."/>
            <person name="Salvetti E."/>
            <person name="Wrobel A."/>
            <person name="Rasinkangas P."/>
            <person name="Parkhill J."/>
            <person name="Rea M.C."/>
            <person name="O'Sullivan O."/>
            <person name="Ritari J."/>
            <person name="Douillard F.P."/>
            <person name="Paul Ross R."/>
            <person name="Yang R."/>
            <person name="Briner A.E."/>
            <person name="Felis G.E."/>
            <person name="de Vos W.M."/>
            <person name="Barrangou R."/>
            <person name="Klaenhammer T.R."/>
            <person name="Caufield P.W."/>
            <person name="Cui Y."/>
            <person name="Zhang H."/>
            <person name="O'Toole P.W."/>
        </authorList>
    </citation>
    <scope>NUCLEOTIDE SEQUENCE [LARGE SCALE GENOMIC DNA]</scope>
    <source>
        <strain evidence="8 9">DSM 20014</strain>
    </source>
</reference>
<evidence type="ECO:0000256" key="6">
    <source>
        <dbReference type="HAMAP-Rule" id="MF_01965"/>
    </source>
</evidence>
<evidence type="ECO:0000256" key="1">
    <source>
        <dbReference type="ARBA" id="ARBA00022741"/>
    </source>
</evidence>
<dbReference type="PROSITE" id="PS01050">
    <property type="entry name" value="YJEF_C_2"/>
    <property type="match status" value="1"/>
</dbReference>
<dbReference type="HAMAP" id="MF_01965">
    <property type="entry name" value="NADHX_dehydratase"/>
    <property type="match status" value="1"/>
</dbReference>
<keyword evidence="8" id="KW-0808">Transferase</keyword>
<organism evidence="8 9">
    <name type="scientific">Weissella minor</name>
    <dbReference type="NCBI Taxonomy" id="1620"/>
    <lineage>
        <taxon>Bacteria</taxon>
        <taxon>Bacillati</taxon>
        <taxon>Bacillota</taxon>
        <taxon>Bacilli</taxon>
        <taxon>Lactobacillales</taxon>
        <taxon>Lactobacillaceae</taxon>
        <taxon>Weissella</taxon>
    </lineage>
</organism>
<evidence type="ECO:0000313" key="8">
    <source>
        <dbReference type="EMBL" id="KRN77366.1"/>
    </source>
</evidence>
<comment type="caution">
    <text evidence="8">The sequence shown here is derived from an EMBL/GenBank/DDBJ whole genome shotgun (WGS) entry which is preliminary data.</text>
</comment>
<name>A0A0R2JNB0_9LACO</name>
<comment type="cofactor">
    <cofactor evidence="6">
        <name>Mg(2+)</name>
        <dbReference type="ChEBI" id="CHEBI:18420"/>
    </cofactor>
</comment>
<dbReference type="Pfam" id="PF01256">
    <property type="entry name" value="Carb_kinase"/>
    <property type="match status" value="1"/>
</dbReference>
<dbReference type="PANTHER" id="PTHR12592">
    <property type="entry name" value="ATP-DEPENDENT (S)-NAD(P)H-HYDRATE DEHYDRATASE FAMILY MEMBER"/>
    <property type="match status" value="1"/>
</dbReference>
<feature type="binding site" evidence="6">
    <location>
        <position position="41"/>
    </location>
    <ligand>
        <name>(6S)-NADPHX</name>
        <dbReference type="ChEBI" id="CHEBI:64076"/>
    </ligand>
</feature>
<dbReference type="NCBIfam" id="TIGR00196">
    <property type="entry name" value="yjeF_cterm"/>
    <property type="match status" value="1"/>
</dbReference>
<comment type="catalytic activity">
    <reaction evidence="6">
        <text>(6S)-NADPHX + ADP = AMP + phosphate + NADPH + H(+)</text>
        <dbReference type="Rhea" id="RHEA:32235"/>
        <dbReference type="ChEBI" id="CHEBI:15378"/>
        <dbReference type="ChEBI" id="CHEBI:43474"/>
        <dbReference type="ChEBI" id="CHEBI:57783"/>
        <dbReference type="ChEBI" id="CHEBI:64076"/>
        <dbReference type="ChEBI" id="CHEBI:456215"/>
        <dbReference type="ChEBI" id="CHEBI:456216"/>
        <dbReference type="EC" id="4.2.1.136"/>
    </reaction>
</comment>
<dbReference type="GO" id="GO:0016301">
    <property type="term" value="F:kinase activity"/>
    <property type="evidence" value="ECO:0007669"/>
    <property type="project" value="UniProtKB-KW"/>
</dbReference>
<evidence type="ECO:0000259" key="7">
    <source>
        <dbReference type="PROSITE" id="PS51383"/>
    </source>
</evidence>
<gene>
    <name evidence="6" type="primary">nnrD</name>
    <name evidence="8" type="ORF">IV67_GL001724</name>
</gene>
<dbReference type="InterPro" id="IPR017953">
    <property type="entry name" value="Carbohydrate_kinase_pred_CS"/>
</dbReference>
<dbReference type="GO" id="GO:0005524">
    <property type="term" value="F:ATP binding"/>
    <property type="evidence" value="ECO:0007669"/>
    <property type="project" value="UniProtKB-KW"/>
</dbReference>
<dbReference type="CDD" id="cd01171">
    <property type="entry name" value="YXKO-related"/>
    <property type="match status" value="1"/>
</dbReference>
<proteinExistence type="inferred from homology"/>
<feature type="binding site" evidence="6">
    <location>
        <position position="218"/>
    </location>
    <ligand>
        <name>AMP</name>
        <dbReference type="ChEBI" id="CHEBI:456215"/>
    </ligand>
</feature>